<keyword evidence="3" id="KW-1185">Reference proteome</keyword>
<dbReference type="EMBL" id="JBHTOA010000025">
    <property type="protein sequence ID" value="MFD1398827.1"/>
    <property type="molecule type" value="Genomic_DNA"/>
</dbReference>
<dbReference type="Pfam" id="PF01418">
    <property type="entry name" value="HTH_6"/>
    <property type="match status" value="1"/>
</dbReference>
<dbReference type="PANTHER" id="PTHR30514">
    <property type="entry name" value="GLUCOKINASE"/>
    <property type="match status" value="1"/>
</dbReference>
<evidence type="ECO:0000313" key="2">
    <source>
        <dbReference type="EMBL" id="MFD1398827.1"/>
    </source>
</evidence>
<dbReference type="Gene3D" id="1.10.10.10">
    <property type="entry name" value="Winged helix-like DNA-binding domain superfamily/Winged helix DNA-binding domain"/>
    <property type="match status" value="1"/>
</dbReference>
<comment type="caution">
    <text evidence="2">The sequence shown here is derived from an EMBL/GenBank/DDBJ whole genome shotgun (WGS) entry which is preliminary data.</text>
</comment>
<dbReference type="InterPro" id="IPR047640">
    <property type="entry name" value="RpiR-like"/>
</dbReference>
<dbReference type="InterPro" id="IPR046348">
    <property type="entry name" value="SIS_dom_sf"/>
</dbReference>
<evidence type="ECO:0000259" key="1">
    <source>
        <dbReference type="PROSITE" id="PS51071"/>
    </source>
</evidence>
<dbReference type="Proteomes" id="UP001597199">
    <property type="component" value="Unassembled WGS sequence"/>
</dbReference>
<dbReference type="PANTHER" id="PTHR30514:SF1">
    <property type="entry name" value="HTH-TYPE TRANSCRIPTIONAL REGULATOR HEXR-RELATED"/>
    <property type="match status" value="1"/>
</dbReference>
<dbReference type="InterPro" id="IPR009057">
    <property type="entry name" value="Homeodomain-like_sf"/>
</dbReference>
<dbReference type="InterPro" id="IPR001347">
    <property type="entry name" value="SIS_dom"/>
</dbReference>
<dbReference type="InterPro" id="IPR000281">
    <property type="entry name" value="HTH_RpiR"/>
</dbReference>
<dbReference type="SUPFAM" id="SSF53697">
    <property type="entry name" value="SIS domain"/>
    <property type="match status" value="1"/>
</dbReference>
<accession>A0ABW4BI99</accession>
<protein>
    <submittedName>
        <fullName evidence="2">MurR/RpiR family transcriptional regulator</fullName>
    </submittedName>
</protein>
<name>A0ABW4BI99_9LACO</name>
<dbReference type="SUPFAM" id="SSF46689">
    <property type="entry name" value="Homeodomain-like"/>
    <property type="match status" value="1"/>
</dbReference>
<feature type="domain" description="HTH rpiR-type" evidence="1">
    <location>
        <begin position="1"/>
        <end position="77"/>
    </location>
</feature>
<dbReference type="Gene3D" id="3.40.50.10490">
    <property type="entry name" value="Glucose-6-phosphate isomerase like protein, domain 1"/>
    <property type="match status" value="1"/>
</dbReference>
<dbReference type="RefSeq" id="WP_204118556.1">
    <property type="nucleotide sequence ID" value="NZ_BOLV01000005.1"/>
</dbReference>
<dbReference type="InterPro" id="IPR036388">
    <property type="entry name" value="WH-like_DNA-bd_sf"/>
</dbReference>
<evidence type="ECO:0000313" key="3">
    <source>
        <dbReference type="Proteomes" id="UP001597199"/>
    </source>
</evidence>
<gene>
    <name evidence="2" type="ORF">ACFQ41_05850</name>
</gene>
<proteinExistence type="predicted"/>
<reference evidence="3" key="1">
    <citation type="journal article" date="2019" name="Int. J. Syst. Evol. Microbiol.">
        <title>The Global Catalogue of Microorganisms (GCM) 10K type strain sequencing project: providing services to taxonomists for standard genome sequencing and annotation.</title>
        <authorList>
            <consortium name="The Broad Institute Genomics Platform"/>
            <consortium name="The Broad Institute Genome Sequencing Center for Infectious Disease"/>
            <person name="Wu L."/>
            <person name="Ma J."/>
        </authorList>
    </citation>
    <scope>NUCLEOTIDE SEQUENCE [LARGE SCALE GENOMIC DNA]</scope>
    <source>
        <strain evidence="3">CCM 9110</strain>
    </source>
</reference>
<organism evidence="2 3">
    <name type="scientific">Lacticaseibacillus suilingensis</name>
    <dbReference type="NCBI Taxonomy" id="2799577"/>
    <lineage>
        <taxon>Bacteria</taxon>
        <taxon>Bacillati</taxon>
        <taxon>Bacillota</taxon>
        <taxon>Bacilli</taxon>
        <taxon>Lactobacillales</taxon>
        <taxon>Lactobacillaceae</taxon>
        <taxon>Lacticaseibacillus</taxon>
    </lineage>
</organism>
<dbReference type="PROSITE" id="PS51071">
    <property type="entry name" value="HTH_RPIR"/>
    <property type="match status" value="1"/>
</dbReference>
<dbReference type="Pfam" id="PF01380">
    <property type="entry name" value="SIS"/>
    <property type="match status" value="1"/>
</dbReference>
<sequence>MDLEERIGIYYTTLTKTERRVYQAILANPAASAERSIQEAAKQYNVSVASIQRFVKKVGYKGYPEFKLDVAKLLAAPAPEAAQSTRLQRIMAGYTKTFQILAQMDLEQPLNRLVAAIHNHASVKAIGIGNSGLSAEQLVYSMYSEDRFIEPVTDQIRVDYLTHALTKDDLLIIFSITASVHSYQALLTRAKRLHTPVFLITMNQETPLLKLAPETIILPSTHITEVDNTPHQIDNRTILYSFAEVISYYYATSE</sequence>